<dbReference type="Gene3D" id="1.10.10.10">
    <property type="entry name" value="Winged helix-like DNA-binding domain superfamily/Winged helix DNA-binding domain"/>
    <property type="match status" value="1"/>
</dbReference>
<dbReference type="InterPro" id="IPR007367">
    <property type="entry name" value="DUF433"/>
</dbReference>
<name>A0AA46YMK5_9ACTN</name>
<dbReference type="AlphaFoldDB" id="A0AA46YMK5"/>
<dbReference type="InterPro" id="IPR009057">
    <property type="entry name" value="Homeodomain-like_sf"/>
</dbReference>
<organism evidence="1 2">
    <name type="scientific">Solicola gregarius</name>
    <dbReference type="NCBI Taxonomy" id="2908642"/>
    <lineage>
        <taxon>Bacteria</taxon>
        <taxon>Bacillati</taxon>
        <taxon>Actinomycetota</taxon>
        <taxon>Actinomycetes</taxon>
        <taxon>Propionibacteriales</taxon>
        <taxon>Nocardioidaceae</taxon>
        <taxon>Solicola</taxon>
    </lineage>
</organism>
<dbReference type="KEGG" id="sgrg:L0C25_05945"/>
<evidence type="ECO:0000313" key="1">
    <source>
        <dbReference type="EMBL" id="UYM06611.1"/>
    </source>
</evidence>
<keyword evidence="2" id="KW-1185">Reference proteome</keyword>
<evidence type="ECO:0000313" key="2">
    <source>
        <dbReference type="Proteomes" id="UP001164390"/>
    </source>
</evidence>
<dbReference type="SUPFAM" id="SSF46689">
    <property type="entry name" value="Homeodomain-like"/>
    <property type="match status" value="1"/>
</dbReference>
<dbReference type="PANTHER" id="PTHR34849">
    <property type="entry name" value="SSL5025 PROTEIN"/>
    <property type="match status" value="1"/>
</dbReference>
<dbReference type="RefSeq" id="WP_271635520.1">
    <property type="nucleotide sequence ID" value="NZ_CP094970.1"/>
</dbReference>
<dbReference type="Proteomes" id="UP001164390">
    <property type="component" value="Chromosome"/>
</dbReference>
<dbReference type="PANTHER" id="PTHR34849:SF3">
    <property type="entry name" value="SSR2962 PROTEIN"/>
    <property type="match status" value="1"/>
</dbReference>
<sequence length="77" mass="8233">MAGADELRNRITVDPMVLHGKPALRGTRVSVQAVLELLASGMTFEEVLADYPYLEREDLLAALEYGAAASGGQTVTL</sequence>
<gene>
    <name evidence="1" type="ORF">L0C25_05945</name>
</gene>
<dbReference type="InterPro" id="IPR036388">
    <property type="entry name" value="WH-like_DNA-bd_sf"/>
</dbReference>
<dbReference type="Pfam" id="PF04255">
    <property type="entry name" value="DUF433"/>
    <property type="match status" value="1"/>
</dbReference>
<protein>
    <submittedName>
        <fullName evidence="1">DUF433 domain-containing protein</fullName>
    </submittedName>
</protein>
<accession>A0AA46YMK5</accession>
<dbReference type="EMBL" id="CP094970">
    <property type="protein sequence ID" value="UYM06611.1"/>
    <property type="molecule type" value="Genomic_DNA"/>
</dbReference>
<proteinExistence type="predicted"/>
<reference evidence="1" key="1">
    <citation type="submission" date="2022-01" db="EMBL/GenBank/DDBJ databases">
        <title>Nocardioidaceae gen. sp. A5X3R13.</title>
        <authorList>
            <person name="Lopez Marin M.A."/>
            <person name="Uhlik O."/>
        </authorList>
    </citation>
    <scope>NUCLEOTIDE SEQUENCE</scope>
    <source>
        <strain evidence="1">A5X3R13</strain>
    </source>
</reference>